<proteinExistence type="predicted"/>
<keyword evidence="2" id="KW-1185">Reference proteome</keyword>
<gene>
    <name evidence="1" type="ORF">ARMSODRAFT_1028414</name>
</gene>
<name>A0A2H3AWT3_9AGAR</name>
<evidence type="ECO:0000313" key="2">
    <source>
        <dbReference type="Proteomes" id="UP000218334"/>
    </source>
</evidence>
<dbReference type="EMBL" id="KZ293566">
    <property type="protein sequence ID" value="PBK58248.1"/>
    <property type="molecule type" value="Genomic_DNA"/>
</dbReference>
<organism evidence="1 2">
    <name type="scientific">Armillaria solidipes</name>
    <dbReference type="NCBI Taxonomy" id="1076256"/>
    <lineage>
        <taxon>Eukaryota</taxon>
        <taxon>Fungi</taxon>
        <taxon>Dikarya</taxon>
        <taxon>Basidiomycota</taxon>
        <taxon>Agaricomycotina</taxon>
        <taxon>Agaricomycetes</taxon>
        <taxon>Agaricomycetidae</taxon>
        <taxon>Agaricales</taxon>
        <taxon>Marasmiineae</taxon>
        <taxon>Physalacriaceae</taxon>
        <taxon>Armillaria</taxon>
    </lineage>
</organism>
<reference evidence="2" key="1">
    <citation type="journal article" date="2017" name="Nat. Ecol. Evol.">
        <title>Genome expansion and lineage-specific genetic innovations in the forest pathogenic fungi Armillaria.</title>
        <authorList>
            <person name="Sipos G."/>
            <person name="Prasanna A.N."/>
            <person name="Walter M.C."/>
            <person name="O'Connor E."/>
            <person name="Balint B."/>
            <person name="Krizsan K."/>
            <person name="Kiss B."/>
            <person name="Hess J."/>
            <person name="Varga T."/>
            <person name="Slot J."/>
            <person name="Riley R."/>
            <person name="Boka B."/>
            <person name="Rigling D."/>
            <person name="Barry K."/>
            <person name="Lee J."/>
            <person name="Mihaltcheva S."/>
            <person name="LaButti K."/>
            <person name="Lipzen A."/>
            <person name="Waldron R."/>
            <person name="Moloney N.M."/>
            <person name="Sperisen C."/>
            <person name="Kredics L."/>
            <person name="Vagvoelgyi C."/>
            <person name="Patrignani A."/>
            <person name="Fitzpatrick D."/>
            <person name="Nagy I."/>
            <person name="Doyle S."/>
            <person name="Anderson J.B."/>
            <person name="Grigoriev I.V."/>
            <person name="Gueldener U."/>
            <person name="Muensterkoetter M."/>
            <person name="Nagy L.G."/>
        </authorList>
    </citation>
    <scope>NUCLEOTIDE SEQUENCE [LARGE SCALE GENOMIC DNA]</scope>
    <source>
        <strain evidence="2">28-4</strain>
    </source>
</reference>
<protein>
    <submittedName>
        <fullName evidence="1">Uncharacterized protein</fullName>
    </submittedName>
</protein>
<evidence type="ECO:0000313" key="1">
    <source>
        <dbReference type="EMBL" id="PBK58248.1"/>
    </source>
</evidence>
<accession>A0A2H3AWT3</accession>
<sequence length="180" mass="20295">METHDLRQYAYADALTSYATPDLPHVTSSNHLGLSTNHHEPYPCPTDTLPYRRPDIFPESLHTFNDMAVNFSDMHTDRNSLPPPSPPSIALALGNAEHKKDMSQLTNAPKETVWSLGRPKHSDQAITSTFRVSNSSATLTEVLWLLNRNDLEPADVRRAIFMLQAILNKMIEMQEDKKAD</sequence>
<dbReference type="Proteomes" id="UP000218334">
    <property type="component" value="Unassembled WGS sequence"/>
</dbReference>
<dbReference type="AlphaFoldDB" id="A0A2H3AWT3"/>